<dbReference type="InterPro" id="IPR012677">
    <property type="entry name" value="Nucleotide-bd_a/b_plait_sf"/>
</dbReference>
<evidence type="ECO:0000313" key="2">
    <source>
        <dbReference type="EMBL" id="KAF1981862.1"/>
    </source>
</evidence>
<feature type="compositionally biased region" description="Basic and acidic residues" evidence="1">
    <location>
        <begin position="375"/>
        <end position="384"/>
    </location>
</feature>
<dbReference type="OrthoDB" id="5244622at2759"/>
<dbReference type="AlphaFoldDB" id="A0A6G1GM04"/>
<organism evidence="2 3">
    <name type="scientific">Aulographum hederae CBS 113979</name>
    <dbReference type="NCBI Taxonomy" id="1176131"/>
    <lineage>
        <taxon>Eukaryota</taxon>
        <taxon>Fungi</taxon>
        <taxon>Dikarya</taxon>
        <taxon>Ascomycota</taxon>
        <taxon>Pezizomycotina</taxon>
        <taxon>Dothideomycetes</taxon>
        <taxon>Pleosporomycetidae</taxon>
        <taxon>Aulographales</taxon>
        <taxon>Aulographaceae</taxon>
    </lineage>
</organism>
<keyword evidence="3" id="KW-1185">Reference proteome</keyword>
<feature type="compositionally biased region" description="Polar residues" evidence="1">
    <location>
        <begin position="329"/>
        <end position="338"/>
    </location>
</feature>
<protein>
    <recommendedName>
        <fullName evidence="4">RRM domain-containing protein</fullName>
    </recommendedName>
</protein>
<name>A0A6G1GM04_9PEZI</name>
<dbReference type="Proteomes" id="UP000800041">
    <property type="component" value="Unassembled WGS sequence"/>
</dbReference>
<evidence type="ECO:0000313" key="3">
    <source>
        <dbReference type="Proteomes" id="UP000800041"/>
    </source>
</evidence>
<evidence type="ECO:0008006" key="4">
    <source>
        <dbReference type="Google" id="ProtNLM"/>
    </source>
</evidence>
<proteinExistence type="predicted"/>
<evidence type="ECO:0000256" key="1">
    <source>
        <dbReference type="SAM" id="MobiDB-lite"/>
    </source>
</evidence>
<sequence length="409" mass="44692">MRYDSLEPLGSPAATPSPYNSARALVIHRKSASATPSGENLFPSYFKHGVTYTNDFDTWRTVIIDNLPPGLPLKALLSKIRGGKILSSNMLDTTSITGYATAMIVFARESDACRFTEYCNDRPLLFPYANMKKIQIKEQEGNDKGKDIATGEVKLQARVTHLSSPTYPLPNRVMGAVSHQQATRRLMVTNLPPRISQKSFREALKPAPELQRDEILDMHSEGSHANGDFIIDIVFSSVDAALRARQKLLAWHVFEGCQVSFERDECEGVLDLDRPEEEEYGEVQADDGRGQAVVGAGAGADTSGAAALKSVSQKPEDKDASLSHAFDPASTSTSTDNATKPPDVSTEIRPRAPLLLRALSKWGNMPSPPGQGRYGRRDVPDARVQRGGRVVLKYDDDDDEPSYGGAPAF</sequence>
<feature type="region of interest" description="Disordered" evidence="1">
    <location>
        <begin position="277"/>
        <end position="409"/>
    </location>
</feature>
<dbReference type="Gene3D" id="3.30.70.330">
    <property type="match status" value="1"/>
</dbReference>
<accession>A0A6G1GM04</accession>
<dbReference type="EMBL" id="ML977192">
    <property type="protein sequence ID" value="KAF1981862.1"/>
    <property type="molecule type" value="Genomic_DNA"/>
</dbReference>
<reference evidence="2" key="1">
    <citation type="journal article" date="2020" name="Stud. Mycol.">
        <title>101 Dothideomycetes genomes: a test case for predicting lifestyles and emergence of pathogens.</title>
        <authorList>
            <person name="Haridas S."/>
            <person name="Albert R."/>
            <person name="Binder M."/>
            <person name="Bloem J."/>
            <person name="Labutti K."/>
            <person name="Salamov A."/>
            <person name="Andreopoulos B."/>
            <person name="Baker S."/>
            <person name="Barry K."/>
            <person name="Bills G."/>
            <person name="Bluhm B."/>
            <person name="Cannon C."/>
            <person name="Castanera R."/>
            <person name="Culley D."/>
            <person name="Daum C."/>
            <person name="Ezra D."/>
            <person name="Gonzalez J."/>
            <person name="Henrissat B."/>
            <person name="Kuo A."/>
            <person name="Liang C."/>
            <person name="Lipzen A."/>
            <person name="Lutzoni F."/>
            <person name="Magnuson J."/>
            <person name="Mondo S."/>
            <person name="Nolan M."/>
            <person name="Ohm R."/>
            <person name="Pangilinan J."/>
            <person name="Park H.-J."/>
            <person name="Ramirez L."/>
            <person name="Alfaro M."/>
            <person name="Sun H."/>
            <person name="Tritt A."/>
            <person name="Yoshinaga Y."/>
            <person name="Zwiers L.-H."/>
            <person name="Turgeon B."/>
            <person name="Goodwin S."/>
            <person name="Spatafora J."/>
            <person name="Crous P."/>
            <person name="Grigoriev I."/>
        </authorList>
    </citation>
    <scope>NUCLEOTIDE SEQUENCE</scope>
    <source>
        <strain evidence="2">CBS 113979</strain>
    </source>
</reference>
<gene>
    <name evidence="2" type="ORF">K402DRAFT_218678</name>
</gene>
<feature type="compositionally biased region" description="Low complexity" evidence="1">
    <location>
        <begin position="290"/>
        <end position="307"/>
    </location>
</feature>